<feature type="region of interest" description="Disordered" evidence="1">
    <location>
        <begin position="352"/>
        <end position="395"/>
    </location>
</feature>
<sequence>MSNSNSLEWLDLQPEHFLRNKDETRALTYADGAVGCLSSVTREFVTSPTQKEIPYPPLGSTRDLYRRADGLYGEDDPIQHPQPYNPRFPYLPCIPKQPHEPTDPYYEHRFMWTQIQKHHLDFTTQGAARGEGVLKSICTSRLDAAIASVEDRLKTWKLTHGGEKHLPVVELLMNWRNNLEVCYTRVTTISCSLYDVIRIFAELRRSWLIIIAILDYDEKIYPRIRGITPSELPLSTTEFCMGAFVWKDTDALQFFQAGLPFYYVRHYNEFDRQNIIEMKPFTRSGLCMQAAEPPYGVVYTGQAGSDDKFAAIYKASVQCIPGASPFANLHLPGQYQSSYQLGNKLSSPAQSSIAITSSQTTSTIGPVRTRNATASSSKRDHPFRKGGRKGKNSQQQRDVFADLPHDHPFAPQLLSTWTGIKKQIDSKGFRTEPKQKLKTIVPDPSLLFGSDHARLMSYLMQWKHVRPIWFKHCRTSQPPQSPVENGVWRKVLGQQLFGKAEEGEITRIENRQHQDALEAKQLLDNIFQIHSPGTSIKPSSPVYVSVPEAKVLIRELSLVNFRYQLVALDTLADTSRPRAGTAAQLTIVTANHDQRRQSLISKIFGDGDVFTIPLENVGMLASDWSLRIVGLRAFCQVMDTWPGEKPALWNRGSDGNLHRMQKAGEEWERALAIFYVQTYYNYFGHPPVLPTRM</sequence>
<evidence type="ECO:0000256" key="1">
    <source>
        <dbReference type="SAM" id="MobiDB-lite"/>
    </source>
</evidence>
<gene>
    <name evidence="2" type="ORF">VKT23_012347</name>
</gene>
<dbReference type="EMBL" id="JBANRG010000030">
    <property type="protein sequence ID" value="KAK7451670.1"/>
    <property type="molecule type" value="Genomic_DNA"/>
</dbReference>
<dbReference type="Proteomes" id="UP001498398">
    <property type="component" value="Unassembled WGS sequence"/>
</dbReference>
<evidence type="ECO:0000313" key="2">
    <source>
        <dbReference type="EMBL" id="KAK7451670.1"/>
    </source>
</evidence>
<keyword evidence="3" id="KW-1185">Reference proteome</keyword>
<feature type="compositionally biased region" description="Basic residues" evidence="1">
    <location>
        <begin position="381"/>
        <end position="391"/>
    </location>
</feature>
<reference evidence="2 3" key="1">
    <citation type="submission" date="2024-01" db="EMBL/GenBank/DDBJ databases">
        <title>A draft genome for the cacao thread blight pathogen Marasmiellus scandens.</title>
        <authorList>
            <person name="Baruah I.K."/>
            <person name="Leung J."/>
            <person name="Bukari Y."/>
            <person name="Amoako-Attah I."/>
            <person name="Meinhardt L.W."/>
            <person name="Bailey B.A."/>
            <person name="Cohen S.P."/>
        </authorList>
    </citation>
    <scope>NUCLEOTIDE SEQUENCE [LARGE SCALE GENOMIC DNA]</scope>
    <source>
        <strain evidence="2 3">GH-19</strain>
    </source>
</reference>
<name>A0ABR1J6H7_9AGAR</name>
<accession>A0ABR1J6H7</accession>
<organism evidence="2 3">
    <name type="scientific">Marasmiellus scandens</name>
    <dbReference type="NCBI Taxonomy" id="2682957"/>
    <lineage>
        <taxon>Eukaryota</taxon>
        <taxon>Fungi</taxon>
        <taxon>Dikarya</taxon>
        <taxon>Basidiomycota</taxon>
        <taxon>Agaricomycotina</taxon>
        <taxon>Agaricomycetes</taxon>
        <taxon>Agaricomycetidae</taxon>
        <taxon>Agaricales</taxon>
        <taxon>Marasmiineae</taxon>
        <taxon>Omphalotaceae</taxon>
        <taxon>Marasmiellus</taxon>
    </lineage>
</organism>
<evidence type="ECO:0000313" key="3">
    <source>
        <dbReference type="Proteomes" id="UP001498398"/>
    </source>
</evidence>
<protein>
    <submittedName>
        <fullName evidence="2">Uncharacterized protein</fullName>
    </submittedName>
</protein>
<feature type="compositionally biased region" description="Low complexity" evidence="1">
    <location>
        <begin position="352"/>
        <end position="364"/>
    </location>
</feature>
<comment type="caution">
    <text evidence="2">The sequence shown here is derived from an EMBL/GenBank/DDBJ whole genome shotgun (WGS) entry which is preliminary data.</text>
</comment>
<proteinExistence type="predicted"/>